<sequence>MLQSLAMHHTKILCRVPVYPPARVLPTPPPSRFRLLVPAVLFVAFHELCIDSWLLSFVEAMIDGDEESNGLINSGIGEKDVEI</sequence>
<dbReference type="Proteomes" id="UP000315295">
    <property type="component" value="Unassembled WGS sequence"/>
</dbReference>
<dbReference type="AlphaFoldDB" id="A0A540NLQ1"/>
<comment type="caution">
    <text evidence="1">The sequence shown here is derived from an EMBL/GenBank/DDBJ whole genome shotgun (WGS) entry which is preliminary data.</text>
</comment>
<accession>A0A540NLQ1</accession>
<keyword evidence="2" id="KW-1185">Reference proteome</keyword>
<evidence type="ECO:0000313" key="2">
    <source>
        <dbReference type="Proteomes" id="UP000315295"/>
    </source>
</evidence>
<evidence type="ECO:0000313" key="1">
    <source>
        <dbReference type="EMBL" id="TQE11954.1"/>
    </source>
</evidence>
<proteinExistence type="predicted"/>
<gene>
    <name evidence="1" type="ORF">C1H46_002348</name>
</gene>
<reference evidence="1 2" key="1">
    <citation type="journal article" date="2019" name="G3 (Bethesda)">
        <title>Sequencing of a Wild Apple (Malus baccata) Genome Unravels the Differences Between Cultivated and Wild Apple Species Regarding Disease Resistance and Cold Tolerance.</title>
        <authorList>
            <person name="Chen X."/>
        </authorList>
    </citation>
    <scope>NUCLEOTIDE SEQUENCE [LARGE SCALE GENOMIC DNA]</scope>
    <source>
        <strain evidence="2">cv. Shandingzi</strain>
        <tissue evidence="1">Leaves</tissue>
    </source>
</reference>
<organism evidence="1 2">
    <name type="scientific">Malus baccata</name>
    <name type="common">Siberian crab apple</name>
    <name type="synonym">Pyrus baccata</name>
    <dbReference type="NCBI Taxonomy" id="106549"/>
    <lineage>
        <taxon>Eukaryota</taxon>
        <taxon>Viridiplantae</taxon>
        <taxon>Streptophyta</taxon>
        <taxon>Embryophyta</taxon>
        <taxon>Tracheophyta</taxon>
        <taxon>Spermatophyta</taxon>
        <taxon>Magnoliopsida</taxon>
        <taxon>eudicotyledons</taxon>
        <taxon>Gunneridae</taxon>
        <taxon>Pentapetalae</taxon>
        <taxon>rosids</taxon>
        <taxon>fabids</taxon>
        <taxon>Rosales</taxon>
        <taxon>Rosaceae</taxon>
        <taxon>Amygdaloideae</taxon>
        <taxon>Maleae</taxon>
        <taxon>Malus</taxon>
    </lineage>
</organism>
<protein>
    <submittedName>
        <fullName evidence="1">Uncharacterized protein</fullName>
    </submittedName>
</protein>
<dbReference type="EMBL" id="VIEB01000024">
    <property type="protein sequence ID" value="TQE11954.1"/>
    <property type="molecule type" value="Genomic_DNA"/>
</dbReference>
<name>A0A540NLQ1_MALBA</name>